<feature type="transmembrane region" description="Helical" evidence="1">
    <location>
        <begin position="68"/>
        <end position="85"/>
    </location>
</feature>
<feature type="transmembrane region" description="Helical" evidence="1">
    <location>
        <begin position="238"/>
        <end position="260"/>
    </location>
</feature>
<proteinExistence type="predicted"/>
<evidence type="ECO:0008006" key="4">
    <source>
        <dbReference type="Google" id="ProtNLM"/>
    </source>
</evidence>
<name>D7G8G9_ECTSI</name>
<organism evidence="2 3">
    <name type="scientific">Ectocarpus siliculosus</name>
    <name type="common">Brown alga</name>
    <name type="synonym">Conferva siliculosa</name>
    <dbReference type="NCBI Taxonomy" id="2880"/>
    <lineage>
        <taxon>Eukaryota</taxon>
        <taxon>Sar</taxon>
        <taxon>Stramenopiles</taxon>
        <taxon>Ochrophyta</taxon>
        <taxon>PX clade</taxon>
        <taxon>Phaeophyceae</taxon>
        <taxon>Ectocarpales</taxon>
        <taxon>Ectocarpaceae</taxon>
        <taxon>Ectocarpus</taxon>
    </lineage>
</organism>
<dbReference type="OMA" id="AVHICIG"/>
<feature type="transmembrane region" description="Helical" evidence="1">
    <location>
        <begin position="6"/>
        <end position="25"/>
    </location>
</feature>
<dbReference type="GO" id="GO:0004143">
    <property type="term" value="F:ATP-dependent diacylglycerol kinase activity"/>
    <property type="evidence" value="ECO:0007669"/>
    <property type="project" value="InterPro"/>
</dbReference>
<dbReference type="EMBL" id="FN649742">
    <property type="protein sequence ID" value="CBJ28014.1"/>
    <property type="molecule type" value="Genomic_DNA"/>
</dbReference>
<dbReference type="AlphaFoldDB" id="D7G8G9"/>
<dbReference type="InParanoid" id="D7G8G9"/>
<dbReference type="InterPro" id="IPR037997">
    <property type="entry name" value="Dgk1-like"/>
</dbReference>
<dbReference type="EMBL" id="FN649127">
    <property type="protein sequence ID" value="CBJ28014.1"/>
    <property type="molecule type" value="Genomic_DNA"/>
</dbReference>
<evidence type="ECO:0000256" key="1">
    <source>
        <dbReference type="SAM" id="Phobius"/>
    </source>
</evidence>
<dbReference type="GO" id="GO:0005789">
    <property type="term" value="C:endoplasmic reticulum membrane"/>
    <property type="evidence" value="ECO:0007669"/>
    <property type="project" value="TreeGrafter"/>
</dbReference>
<accession>D7G8G9</accession>
<dbReference type="eggNOG" id="KOG4453">
    <property type="taxonomic scope" value="Eukaryota"/>
</dbReference>
<sequence>MQYEYNTSSVAAVLVCVGLPVLFGYHNRQVETAPTAQSVHWRRRLQHATCGVAVTCGYKWVIRDARTVVAILSIACASFLALHRLRRRLKSVDKLYILLLGPLLRPQEIRGQLPGGFWFVVGSTAAVALFSKDVALQSILHLSLGDPVASVVGIKKGEGNRILPGGKSLAGSLAAFLACSLSTLLLFGCCCRPPGDEGRDSDHVGDSDLLSSLIFGHFSACTAVGRGGRDSGGSGTPLLLWFALLGGVSGAVGELLPLGVDDNLSMPIVSGLTFLALRKCSTFDGPG</sequence>
<keyword evidence="1" id="KW-1133">Transmembrane helix</keyword>
<dbReference type="STRING" id="2880.D7G8G9"/>
<keyword evidence="1" id="KW-0472">Membrane</keyword>
<dbReference type="PANTHER" id="PTHR31303:SF1">
    <property type="entry name" value="CTP-DEPENDENT DIACYLGLYCEROL KINASE 1"/>
    <property type="match status" value="1"/>
</dbReference>
<dbReference type="OrthoDB" id="5673at2759"/>
<dbReference type="GO" id="GO:0006654">
    <property type="term" value="P:phosphatidic acid biosynthetic process"/>
    <property type="evidence" value="ECO:0007669"/>
    <property type="project" value="TreeGrafter"/>
</dbReference>
<dbReference type="PANTHER" id="PTHR31303">
    <property type="entry name" value="CTP-DEPENDENT DIACYLGLYCEROL KINASE 1"/>
    <property type="match status" value="1"/>
</dbReference>
<evidence type="ECO:0000313" key="3">
    <source>
        <dbReference type="Proteomes" id="UP000002630"/>
    </source>
</evidence>
<evidence type="ECO:0000313" key="2">
    <source>
        <dbReference type="EMBL" id="CBJ28014.1"/>
    </source>
</evidence>
<keyword evidence="3" id="KW-1185">Reference proteome</keyword>
<protein>
    <recommendedName>
        <fullName evidence="4">Phosphatidate cytidylyltransferase</fullName>
    </recommendedName>
</protein>
<keyword evidence="1" id="KW-0812">Transmembrane</keyword>
<dbReference type="Proteomes" id="UP000002630">
    <property type="component" value="Linkage Group LG17"/>
</dbReference>
<reference evidence="2 3" key="1">
    <citation type="journal article" date="2010" name="Nature">
        <title>The Ectocarpus genome and the independent evolution of multicellularity in brown algae.</title>
        <authorList>
            <person name="Cock J.M."/>
            <person name="Sterck L."/>
            <person name="Rouze P."/>
            <person name="Scornet D."/>
            <person name="Allen A.E."/>
            <person name="Amoutzias G."/>
            <person name="Anthouard V."/>
            <person name="Artiguenave F."/>
            <person name="Aury J.M."/>
            <person name="Badger J.H."/>
            <person name="Beszteri B."/>
            <person name="Billiau K."/>
            <person name="Bonnet E."/>
            <person name="Bothwell J.H."/>
            <person name="Bowler C."/>
            <person name="Boyen C."/>
            <person name="Brownlee C."/>
            <person name="Carrano C.J."/>
            <person name="Charrier B."/>
            <person name="Cho G.Y."/>
            <person name="Coelho S.M."/>
            <person name="Collen J."/>
            <person name="Corre E."/>
            <person name="Da Silva C."/>
            <person name="Delage L."/>
            <person name="Delaroque N."/>
            <person name="Dittami S.M."/>
            <person name="Doulbeau S."/>
            <person name="Elias M."/>
            <person name="Farnham G."/>
            <person name="Gachon C.M."/>
            <person name="Gschloessl B."/>
            <person name="Heesch S."/>
            <person name="Jabbari K."/>
            <person name="Jubin C."/>
            <person name="Kawai H."/>
            <person name="Kimura K."/>
            <person name="Kloareg B."/>
            <person name="Kupper F.C."/>
            <person name="Lang D."/>
            <person name="Le Bail A."/>
            <person name="Leblanc C."/>
            <person name="Lerouge P."/>
            <person name="Lohr M."/>
            <person name="Lopez P.J."/>
            <person name="Martens C."/>
            <person name="Maumus F."/>
            <person name="Michel G."/>
            <person name="Miranda-Saavedra D."/>
            <person name="Morales J."/>
            <person name="Moreau H."/>
            <person name="Motomura T."/>
            <person name="Nagasato C."/>
            <person name="Napoli C.A."/>
            <person name="Nelson D.R."/>
            <person name="Nyvall-Collen P."/>
            <person name="Peters A.F."/>
            <person name="Pommier C."/>
            <person name="Potin P."/>
            <person name="Poulain J."/>
            <person name="Quesneville H."/>
            <person name="Read B."/>
            <person name="Rensing S.A."/>
            <person name="Ritter A."/>
            <person name="Rousvoal S."/>
            <person name="Samanta M."/>
            <person name="Samson G."/>
            <person name="Schroeder D.C."/>
            <person name="Segurens B."/>
            <person name="Strittmatter M."/>
            <person name="Tonon T."/>
            <person name="Tregear J.W."/>
            <person name="Valentin K."/>
            <person name="von Dassow P."/>
            <person name="Yamagishi T."/>
            <person name="Van de Peer Y."/>
            <person name="Wincker P."/>
        </authorList>
    </citation>
    <scope>NUCLEOTIDE SEQUENCE [LARGE SCALE GENOMIC DNA]</scope>
    <source>
        <strain evidence="3">Ec32 / CCAP1310/4</strain>
    </source>
</reference>
<gene>
    <name evidence="2" type="ORF">Esi_0089_0058</name>
</gene>